<proteinExistence type="predicted"/>
<dbReference type="InterPro" id="IPR001296">
    <property type="entry name" value="Glyco_trans_1"/>
</dbReference>
<reference evidence="2 3" key="1">
    <citation type="submission" date="2011-09" db="EMBL/GenBank/DDBJ databases">
        <authorList>
            <consortium name="US DOE Joint Genome Institute (JGI-PGF)"/>
            <person name="Lucas S."/>
            <person name="Han J."/>
            <person name="Lapidus A."/>
            <person name="Cheng J.-F."/>
            <person name="Goodwin L."/>
            <person name="Pitluck S."/>
            <person name="Peters L."/>
            <person name="Land M.L."/>
            <person name="Hauser L."/>
            <person name="Orellana R."/>
            <person name="Lovley D."/>
            <person name="Woyke T.J."/>
        </authorList>
    </citation>
    <scope>NUCLEOTIDE SEQUENCE [LARGE SCALE GENOMIC DNA]</scope>
    <source>
        <strain evidence="2 3">2ac9</strain>
    </source>
</reference>
<feature type="domain" description="Glycosyl transferase family 1" evidence="1">
    <location>
        <begin position="945"/>
        <end position="1111"/>
    </location>
</feature>
<reference evidence="2 3" key="2">
    <citation type="submission" date="2012-02" db="EMBL/GenBank/DDBJ databases">
        <title>Improved High-Quality Draft sequence of Desulfobacter postgatei 2ac9.</title>
        <authorList>
            <consortium name="US DOE Joint Genome Institute"/>
            <person name="Lucas S."/>
            <person name="Han J."/>
            <person name="Lapidus A."/>
            <person name="Cheng J.-F."/>
            <person name="Goodwin L."/>
            <person name="Pitluck S."/>
            <person name="Peters L."/>
            <person name="Ovchinnikova G."/>
            <person name="Held B."/>
            <person name="Detter J.C."/>
            <person name="Han C."/>
            <person name="Tapia R."/>
            <person name="Land M."/>
            <person name="Hauser L."/>
            <person name="Kyrpides N."/>
            <person name="Ivanova N."/>
            <person name="Pagani I."/>
            <person name="Orellana R."/>
            <person name="Lovley D."/>
            <person name="Woyke T."/>
        </authorList>
    </citation>
    <scope>NUCLEOTIDE SEQUENCE [LARGE SCALE GENOMIC DNA]</scope>
    <source>
        <strain evidence="2 3">2ac9</strain>
    </source>
</reference>
<evidence type="ECO:0000313" key="3">
    <source>
        <dbReference type="Proteomes" id="UP000005778"/>
    </source>
</evidence>
<dbReference type="AlphaFoldDB" id="I5B1R7"/>
<dbReference type="eggNOG" id="COG0438">
    <property type="taxonomic scope" value="Bacteria"/>
</dbReference>
<dbReference type="Proteomes" id="UP000005778">
    <property type="component" value="Chromosome"/>
</dbReference>
<evidence type="ECO:0000313" key="2">
    <source>
        <dbReference type="EMBL" id="EIM63430.1"/>
    </source>
</evidence>
<evidence type="ECO:0000259" key="1">
    <source>
        <dbReference type="Pfam" id="PF00534"/>
    </source>
</evidence>
<dbReference type="EMBL" id="CM001488">
    <property type="protein sequence ID" value="EIM63430.1"/>
    <property type="molecule type" value="Genomic_DNA"/>
</dbReference>
<dbReference type="STRING" id="879212.DespoDRAFT_01494"/>
<feature type="domain" description="Glycosyl transferase family 1" evidence="1">
    <location>
        <begin position="161"/>
        <end position="323"/>
    </location>
</feature>
<dbReference type="RefSeq" id="WP_004072501.1">
    <property type="nucleotide sequence ID" value="NZ_CM001488.1"/>
</dbReference>
<dbReference type="HOGENOM" id="CLU_007278_0_0_7"/>
<name>I5B1R7_9BACT</name>
<dbReference type="PANTHER" id="PTHR46656">
    <property type="entry name" value="PUTATIVE-RELATED"/>
    <property type="match status" value="1"/>
</dbReference>
<gene>
    <name evidence="2" type="ORF">DespoDRAFT_01494</name>
</gene>
<sequence length="1137" mass="127193">MTIAIHQYTPAITKADGVSNSLFFIKRMLTSLGYESEIYADNIDPELKNLVRPRRTYQENSNNILLLHHAAAQPDPGWFISLADRLAMVYHNITPAHYFETGTAHSNATKQGREQLAGWQGLFDGIIADSEYNAQELKGLGYENVHVIPLLIDFENIKKTTESRQITHRHETTFNLLFVGRICENKCQHDLVHALARLGNKNVHLFCVGGNTSPPYLKYIKKLVAGYGLQEQVHLPGKVSDQDLWGYYHAADLFVSLSDHEGFGIPLIEASSIGLPVVAYDSSNIRHTLAGSGLILSHKNSADVAAVLQRLMTQPLWRHRLAQGQQANLSRFDFENLKTGLNAFINSLLSGTRNTIDLHHPAADKKSTLKISFEGPFDSNYSLALVNRELALALQDQGFILELHSTEGGGDFSPDEKFLNYFPRIKKMWNRGVRQEKADLAIRNLFPPRVSGMNGALKILAPYAWEESVFPGQWIDSFNIQLHLVGAVSGYVARTLKNNGITVPTVTMGNGADHLKEVAPEPLPFRFPPGYTLLHISSCFPRKGADLLLKAFTAADFGARPEVTLIIKTFPNPHNTIRSQLDKAGWIKEQQSQLFFYNGTMNSKKKILLVEDELSPGQLVSLYRHSDLLVAPSRGEGFGLPMAEAMVFGLPVLTTGFGGQTDFCSHETAWLTDYKFSRAKTHMALPDSVWVEPDLGDLTRQMEHISRLPAEKITRKTRAAKENILKNYAWRQVSKRLTQAIKALDHQNCPATEPRIGWVTTWNTRCGIASYSKYLLRCLSVGKVTVLANNALNLTEQDGPEVIRCWEADEKDNLQQLVHRIVAAGITDIVIQFNFSFFNLNALSGFLDTMKGYQKRCYLFLHSTADVLPPHLPKSLSQIKSSLINTHRLVVHSVHDLNHLKSMGCVENVMRFPHGVDVSSHSLARTGGASFPAPDHPPTHRPEAEVDEKLIAAYGFLLPHKGIRELICAFELLKKKDPDLKLLLLNALYPAAPASKEEQRLRLQQIKESPYGNEITMDNRYLEEKEIFNRLSRANVIVYPCQTTQESSSASVRAGLATGRPIAVTPLDIFEDVSDVVYTLPGTTPEHMAQGIETMINNREISSRLMSKQKQWLLSHDWQVLGKQLGNIIKGYALSLH</sequence>
<dbReference type="OrthoDB" id="9801609at2"/>
<protein>
    <submittedName>
        <fullName evidence="2">Glycosyltransferase</fullName>
    </submittedName>
</protein>
<dbReference type="Pfam" id="PF00534">
    <property type="entry name" value="Glycos_transf_1"/>
    <property type="match status" value="3"/>
</dbReference>
<feature type="domain" description="Glycosyl transferase family 1" evidence="1">
    <location>
        <begin position="532"/>
        <end position="667"/>
    </location>
</feature>
<dbReference type="SUPFAM" id="SSF53756">
    <property type="entry name" value="UDP-Glycosyltransferase/glycogen phosphorylase"/>
    <property type="match status" value="3"/>
</dbReference>
<dbReference type="Gene3D" id="3.40.50.2000">
    <property type="entry name" value="Glycogen Phosphorylase B"/>
    <property type="match status" value="5"/>
</dbReference>
<dbReference type="PANTHER" id="PTHR46656:SF3">
    <property type="entry name" value="PUTATIVE-RELATED"/>
    <property type="match status" value="1"/>
</dbReference>
<organism evidence="2 3">
    <name type="scientific">Desulfobacter postgatei 2ac9</name>
    <dbReference type="NCBI Taxonomy" id="879212"/>
    <lineage>
        <taxon>Bacteria</taxon>
        <taxon>Pseudomonadati</taxon>
        <taxon>Thermodesulfobacteriota</taxon>
        <taxon>Desulfobacteria</taxon>
        <taxon>Desulfobacterales</taxon>
        <taxon>Desulfobacteraceae</taxon>
        <taxon>Desulfobacter</taxon>
    </lineage>
</organism>
<keyword evidence="3" id="KW-1185">Reference proteome</keyword>
<dbReference type="CDD" id="cd03801">
    <property type="entry name" value="GT4_PimA-like"/>
    <property type="match status" value="2"/>
</dbReference>
<keyword evidence="2" id="KW-0808">Transferase</keyword>
<accession>I5B1R7</accession>
<dbReference type="GO" id="GO:0016757">
    <property type="term" value="F:glycosyltransferase activity"/>
    <property type="evidence" value="ECO:0007669"/>
    <property type="project" value="InterPro"/>
</dbReference>